<evidence type="ECO:0000313" key="6">
    <source>
        <dbReference type="EMBL" id="GAA4822138.1"/>
    </source>
</evidence>
<dbReference type="EMBL" id="BAABJX010000006">
    <property type="protein sequence ID" value="GAA4822138.1"/>
    <property type="molecule type" value="Genomic_DNA"/>
</dbReference>
<protein>
    <recommendedName>
        <fullName evidence="5">Major facilitator superfamily (MFS) profile domain-containing protein</fullName>
    </recommendedName>
</protein>
<evidence type="ECO:0000256" key="1">
    <source>
        <dbReference type="ARBA" id="ARBA00022692"/>
    </source>
</evidence>
<accession>A0ABP9CZ70</accession>
<evidence type="ECO:0000259" key="5">
    <source>
        <dbReference type="PROSITE" id="PS50850"/>
    </source>
</evidence>
<dbReference type="SUPFAM" id="SSF103473">
    <property type="entry name" value="MFS general substrate transporter"/>
    <property type="match status" value="1"/>
</dbReference>
<feature type="domain" description="Major facilitator superfamily (MFS) profile" evidence="5">
    <location>
        <begin position="33"/>
        <end position="266"/>
    </location>
</feature>
<comment type="caution">
    <text evidence="6">The sequence shown here is derived from an EMBL/GenBank/DDBJ whole genome shotgun (WGS) entry which is preliminary data.</text>
</comment>
<keyword evidence="7" id="KW-1185">Reference proteome</keyword>
<dbReference type="CDD" id="cd06174">
    <property type="entry name" value="MFS"/>
    <property type="match status" value="1"/>
</dbReference>
<feature type="transmembrane region" description="Helical" evidence="4">
    <location>
        <begin position="241"/>
        <end position="260"/>
    </location>
</feature>
<dbReference type="InterPro" id="IPR036259">
    <property type="entry name" value="MFS_trans_sf"/>
</dbReference>
<dbReference type="InterPro" id="IPR011701">
    <property type="entry name" value="MFS"/>
</dbReference>
<feature type="transmembrane region" description="Helical" evidence="4">
    <location>
        <begin position="170"/>
        <end position="189"/>
    </location>
</feature>
<keyword evidence="3 4" id="KW-0472">Membrane</keyword>
<keyword evidence="2 4" id="KW-1133">Transmembrane helix</keyword>
<keyword evidence="1 4" id="KW-0812">Transmembrane</keyword>
<reference evidence="7" key="1">
    <citation type="journal article" date="2019" name="Int. J. Syst. Evol. Microbiol.">
        <title>The Global Catalogue of Microorganisms (GCM) 10K type strain sequencing project: providing services to taxonomists for standard genome sequencing and annotation.</title>
        <authorList>
            <consortium name="The Broad Institute Genomics Platform"/>
            <consortium name="The Broad Institute Genome Sequencing Center for Infectious Disease"/>
            <person name="Wu L."/>
            <person name="Ma J."/>
        </authorList>
    </citation>
    <scope>NUCLEOTIDE SEQUENCE [LARGE SCALE GENOMIC DNA]</scope>
    <source>
        <strain evidence="7">JCM 18326</strain>
    </source>
</reference>
<evidence type="ECO:0000256" key="3">
    <source>
        <dbReference type="ARBA" id="ARBA00023136"/>
    </source>
</evidence>
<organism evidence="6 7">
    <name type="scientific">Algivirga pacifica</name>
    <dbReference type="NCBI Taxonomy" id="1162670"/>
    <lineage>
        <taxon>Bacteria</taxon>
        <taxon>Pseudomonadati</taxon>
        <taxon>Bacteroidota</taxon>
        <taxon>Cytophagia</taxon>
        <taxon>Cytophagales</taxon>
        <taxon>Flammeovirgaceae</taxon>
        <taxon>Algivirga</taxon>
    </lineage>
</organism>
<evidence type="ECO:0000313" key="7">
    <source>
        <dbReference type="Proteomes" id="UP001500298"/>
    </source>
</evidence>
<dbReference type="Pfam" id="PF07690">
    <property type="entry name" value="MFS_1"/>
    <property type="match status" value="1"/>
</dbReference>
<dbReference type="PROSITE" id="PS50850">
    <property type="entry name" value="MFS"/>
    <property type="match status" value="1"/>
</dbReference>
<dbReference type="Proteomes" id="UP001500298">
    <property type="component" value="Unassembled WGS sequence"/>
</dbReference>
<feature type="transmembrane region" description="Helical" evidence="4">
    <location>
        <begin position="27"/>
        <end position="51"/>
    </location>
</feature>
<dbReference type="Gene3D" id="1.20.1250.20">
    <property type="entry name" value="MFS general substrate transporter like domains"/>
    <property type="match status" value="1"/>
</dbReference>
<dbReference type="InterPro" id="IPR020846">
    <property type="entry name" value="MFS_dom"/>
</dbReference>
<feature type="transmembrane region" description="Helical" evidence="4">
    <location>
        <begin position="72"/>
        <end position="93"/>
    </location>
</feature>
<proteinExistence type="predicted"/>
<gene>
    <name evidence="6" type="ORF">GCM10023331_03080</name>
</gene>
<feature type="transmembrane region" description="Helical" evidence="4">
    <location>
        <begin position="201"/>
        <end position="221"/>
    </location>
</feature>
<feature type="transmembrane region" description="Helical" evidence="4">
    <location>
        <begin position="144"/>
        <end position="164"/>
    </location>
</feature>
<feature type="transmembrane region" description="Helical" evidence="4">
    <location>
        <begin position="113"/>
        <end position="132"/>
    </location>
</feature>
<name>A0ABP9CZ70_9BACT</name>
<evidence type="ECO:0000256" key="2">
    <source>
        <dbReference type="ARBA" id="ARBA00022989"/>
    </source>
</evidence>
<sequence>MSTGGVFLFSFLLPVETSEATLEVRQQAFRMVILGAVAIVALLGILSWWVLPNTKESTLSSSTTEEWKGVRTLLQLPQVWLLAIIIVCAYVGYKVTDDFSLFAREVLDFNEINSAYIGTMTMWVRPIVAILTGILADRLRPSRLILWGFLLLSIVGGSIGTGVIPLTWEYTYLLLLLLGAMGVYALRSIYFSVMEEAKIPLAFTGAAVGLMSVIGYTPDIFMGPLMGYYLDHYPEEKGHQYVFLILMGFSIVGLIATFLLKRIKTP</sequence>
<evidence type="ECO:0000256" key="4">
    <source>
        <dbReference type="SAM" id="Phobius"/>
    </source>
</evidence>